<dbReference type="Proteomes" id="UP000589036">
    <property type="component" value="Unassembled WGS sequence"/>
</dbReference>
<name>A0A852U0A8_9ACTN</name>
<dbReference type="AlphaFoldDB" id="A0A852U0A8"/>
<evidence type="ECO:0000313" key="3">
    <source>
        <dbReference type="Proteomes" id="UP000589036"/>
    </source>
</evidence>
<organism evidence="2 3">
    <name type="scientific">Spinactinospora alkalitolerans</name>
    <dbReference type="NCBI Taxonomy" id="687207"/>
    <lineage>
        <taxon>Bacteria</taxon>
        <taxon>Bacillati</taxon>
        <taxon>Actinomycetota</taxon>
        <taxon>Actinomycetes</taxon>
        <taxon>Streptosporangiales</taxon>
        <taxon>Nocardiopsidaceae</taxon>
        <taxon>Spinactinospora</taxon>
    </lineage>
</organism>
<sequence>MDLTGWLLRRARPRPFVVTAVGGTRTRLAAERELRRRAWRQALSPAEADVLLVCGPRDPELTEAVDRLWDQMPGPRARVRAVAREDVARALDQARGALLDAAAQRRDAAARLRPAHTREPAASAGSGDHGEHGGHGDSPDGAPDSPDEAPDADGHSGHENDAEQSDPRADHDRNGGDTGHGGQHEEHTGHGGHGGHGGGMEMPGGLPMADRGADRDGLALDRLHLALGPALPDWPAGLRVSLTVQGDVVQDAEAAVVGAVPADAPRFWSEPVPDEEDRPDRLRTDAAAALDSLQRLLAVAGWPDASTTARRLRDDLLDARPQDTWRGACARWARTVRRSRTLRWSTDGLGPIAQAGPAAVRGDATARWNRWLDAVDAASASRAADPRFPAPSDPGEGRGAQARAVLDLLPSLLVGRELAAVRLIVASLDPDLEALDAHRAEAGHG</sequence>
<keyword evidence="3" id="KW-1185">Reference proteome</keyword>
<evidence type="ECO:0000313" key="2">
    <source>
        <dbReference type="EMBL" id="NYE48443.1"/>
    </source>
</evidence>
<dbReference type="RefSeq" id="WP_179644226.1">
    <property type="nucleotide sequence ID" value="NZ_BAAAYY010000004.1"/>
</dbReference>
<accession>A0A852U0A8</accession>
<dbReference type="EMBL" id="JACCCC010000001">
    <property type="protein sequence ID" value="NYE48443.1"/>
    <property type="molecule type" value="Genomic_DNA"/>
</dbReference>
<dbReference type="SUPFAM" id="SSF56770">
    <property type="entry name" value="HydA/Nqo6-like"/>
    <property type="match status" value="1"/>
</dbReference>
<feature type="region of interest" description="Disordered" evidence="1">
    <location>
        <begin position="108"/>
        <end position="213"/>
    </location>
</feature>
<feature type="compositionally biased region" description="Basic and acidic residues" evidence="1">
    <location>
        <begin position="152"/>
        <end position="175"/>
    </location>
</feature>
<proteinExistence type="predicted"/>
<feature type="compositionally biased region" description="Basic and acidic residues" evidence="1">
    <location>
        <begin position="128"/>
        <end position="138"/>
    </location>
</feature>
<reference evidence="2 3" key="1">
    <citation type="submission" date="2020-07" db="EMBL/GenBank/DDBJ databases">
        <title>Sequencing the genomes of 1000 actinobacteria strains.</title>
        <authorList>
            <person name="Klenk H.-P."/>
        </authorList>
    </citation>
    <scope>NUCLEOTIDE SEQUENCE [LARGE SCALE GENOMIC DNA]</scope>
    <source>
        <strain evidence="2 3">CXB654</strain>
    </source>
</reference>
<feature type="compositionally biased region" description="Gly residues" evidence="1">
    <location>
        <begin position="191"/>
        <end position="202"/>
    </location>
</feature>
<gene>
    <name evidence="2" type="ORF">HDA32_003563</name>
</gene>
<protein>
    <submittedName>
        <fullName evidence="2">Uncharacterized protein</fullName>
    </submittedName>
</protein>
<evidence type="ECO:0000256" key="1">
    <source>
        <dbReference type="SAM" id="MobiDB-lite"/>
    </source>
</evidence>
<comment type="caution">
    <text evidence="2">The sequence shown here is derived from an EMBL/GenBank/DDBJ whole genome shotgun (WGS) entry which is preliminary data.</text>
</comment>